<dbReference type="InParanoid" id="A0A482X9X6"/>
<comment type="similarity">
    <text evidence="10">Belongs to the insect chemoreceptor superfamily. Heteromeric odorant receptor channel (TC 1.A.69) family.</text>
</comment>
<dbReference type="Pfam" id="PF02949">
    <property type="entry name" value="7tm_6"/>
    <property type="match status" value="1"/>
</dbReference>
<sequence>MTRINLKKRDATKFETYSTAPKVSKLCHILNRGEGEVNILRRLIEVIIILMMFNLSIGIFRFWNDTIKKILAIKEINVAFFALCVQMTTTEVLPLCALVESYCTNNIIFYYNENSEKQQKIRKERRVKLKRLEDVNIKFFMTLMGFSVLMPWLQSVYIVLKRNNYGDIQELPFVLFSYYPEQYKSITLHAIIQTGYGVFLIINELQMYCIFTAMYMASQTLTDEFDLLVTCLEEIDANIRDYDLVRKHLKGDVDNVKHQSAYENKLQTFLSKIVDHHSSLYSNVEVMNRRISSLCFATINAFTFQLFTCVMCAIEMENLATRVKYVFFIFFVGSLMILCASIGQNISDKGEEVRNALCNCSWVDKPEWFKKSILIMLIRSSKPLVIMPFGLYVLDLKRLAVILNGIYSYFNVIY</sequence>
<dbReference type="InterPro" id="IPR004117">
    <property type="entry name" value="7tm6_olfct_rcpt"/>
</dbReference>
<dbReference type="FunCoup" id="A0A482X9X6">
    <property type="interactions" value="85"/>
</dbReference>
<dbReference type="AlphaFoldDB" id="A0A482X9X6"/>
<evidence type="ECO:0000256" key="8">
    <source>
        <dbReference type="ARBA" id="ARBA00023170"/>
    </source>
</evidence>
<evidence type="ECO:0000256" key="10">
    <source>
        <dbReference type="RuleBase" id="RU351113"/>
    </source>
</evidence>
<dbReference type="GO" id="GO:0004984">
    <property type="term" value="F:olfactory receptor activity"/>
    <property type="evidence" value="ECO:0007669"/>
    <property type="project" value="InterPro"/>
</dbReference>
<gene>
    <name evidence="11" type="ORF">LSTR_LSTR001409</name>
</gene>
<keyword evidence="9 10" id="KW-0807">Transducer</keyword>
<feature type="transmembrane region" description="Helical" evidence="10">
    <location>
        <begin position="291"/>
        <end position="313"/>
    </location>
</feature>
<comment type="caution">
    <text evidence="11">The sequence shown here is derived from an EMBL/GenBank/DDBJ whole genome shotgun (WGS) entry which is preliminary data.</text>
</comment>
<evidence type="ECO:0000313" key="11">
    <source>
        <dbReference type="EMBL" id="RZF42614.1"/>
    </source>
</evidence>
<proteinExistence type="inferred from homology"/>
<comment type="caution">
    <text evidence="10">Lacks conserved residue(s) required for the propagation of feature annotation.</text>
</comment>
<protein>
    <recommendedName>
        <fullName evidence="10">Odorant receptor</fullName>
    </recommendedName>
</protein>
<dbReference type="Proteomes" id="UP000291343">
    <property type="component" value="Unassembled WGS sequence"/>
</dbReference>
<dbReference type="GO" id="GO:0007165">
    <property type="term" value="P:signal transduction"/>
    <property type="evidence" value="ECO:0007669"/>
    <property type="project" value="UniProtKB-KW"/>
</dbReference>
<keyword evidence="2" id="KW-1003">Cell membrane</keyword>
<keyword evidence="8 10" id="KW-0675">Receptor</keyword>
<accession>A0A482X9X6</accession>
<feature type="transmembrane region" description="Helical" evidence="10">
    <location>
        <begin position="43"/>
        <end position="63"/>
    </location>
</feature>
<evidence type="ECO:0000256" key="7">
    <source>
        <dbReference type="ARBA" id="ARBA00023136"/>
    </source>
</evidence>
<keyword evidence="5 10" id="KW-0552">Olfaction</keyword>
<keyword evidence="12" id="KW-1185">Reference proteome</keyword>
<dbReference type="PANTHER" id="PTHR21137">
    <property type="entry name" value="ODORANT RECEPTOR"/>
    <property type="match status" value="1"/>
</dbReference>
<feature type="transmembrane region" description="Helical" evidence="10">
    <location>
        <begin position="325"/>
        <end position="343"/>
    </location>
</feature>
<keyword evidence="7 10" id="KW-0472">Membrane</keyword>
<organism evidence="11 12">
    <name type="scientific">Laodelphax striatellus</name>
    <name type="common">Small brown planthopper</name>
    <name type="synonym">Delphax striatella</name>
    <dbReference type="NCBI Taxonomy" id="195883"/>
    <lineage>
        <taxon>Eukaryota</taxon>
        <taxon>Metazoa</taxon>
        <taxon>Ecdysozoa</taxon>
        <taxon>Arthropoda</taxon>
        <taxon>Hexapoda</taxon>
        <taxon>Insecta</taxon>
        <taxon>Pterygota</taxon>
        <taxon>Neoptera</taxon>
        <taxon>Paraneoptera</taxon>
        <taxon>Hemiptera</taxon>
        <taxon>Auchenorrhyncha</taxon>
        <taxon>Fulgoroidea</taxon>
        <taxon>Delphacidae</taxon>
        <taxon>Criomorphinae</taxon>
        <taxon>Laodelphax</taxon>
    </lineage>
</organism>
<dbReference type="PANTHER" id="PTHR21137:SF35">
    <property type="entry name" value="ODORANT RECEPTOR 19A-RELATED"/>
    <property type="match status" value="1"/>
</dbReference>
<dbReference type="GO" id="GO:0005886">
    <property type="term" value="C:plasma membrane"/>
    <property type="evidence" value="ECO:0007669"/>
    <property type="project" value="UniProtKB-SubCell"/>
</dbReference>
<evidence type="ECO:0000256" key="5">
    <source>
        <dbReference type="ARBA" id="ARBA00022725"/>
    </source>
</evidence>
<dbReference type="OrthoDB" id="6631230at2759"/>
<evidence type="ECO:0000256" key="3">
    <source>
        <dbReference type="ARBA" id="ARBA00022606"/>
    </source>
</evidence>
<evidence type="ECO:0000256" key="4">
    <source>
        <dbReference type="ARBA" id="ARBA00022692"/>
    </source>
</evidence>
<dbReference type="EMBL" id="QKKF02014716">
    <property type="protein sequence ID" value="RZF42614.1"/>
    <property type="molecule type" value="Genomic_DNA"/>
</dbReference>
<name>A0A482X9X6_LAOST</name>
<keyword evidence="6 10" id="KW-1133">Transmembrane helix</keyword>
<evidence type="ECO:0000256" key="6">
    <source>
        <dbReference type="ARBA" id="ARBA00022989"/>
    </source>
</evidence>
<evidence type="ECO:0000256" key="9">
    <source>
        <dbReference type="ARBA" id="ARBA00023224"/>
    </source>
</evidence>
<reference evidence="11 12" key="1">
    <citation type="journal article" date="2017" name="Gigascience">
        <title>Genome sequence of the small brown planthopper, Laodelphax striatellus.</title>
        <authorList>
            <person name="Zhu J."/>
            <person name="Jiang F."/>
            <person name="Wang X."/>
            <person name="Yang P."/>
            <person name="Bao Y."/>
            <person name="Zhao W."/>
            <person name="Wang W."/>
            <person name="Lu H."/>
            <person name="Wang Q."/>
            <person name="Cui N."/>
            <person name="Li J."/>
            <person name="Chen X."/>
            <person name="Luo L."/>
            <person name="Yu J."/>
            <person name="Kang L."/>
            <person name="Cui F."/>
        </authorList>
    </citation>
    <scope>NUCLEOTIDE SEQUENCE [LARGE SCALE GENOMIC DNA]</scope>
    <source>
        <strain evidence="11">Lst14</strain>
    </source>
</reference>
<evidence type="ECO:0000256" key="2">
    <source>
        <dbReference type="ARBA" id="ARBA00022475"/>
    </source>
</evidence>
<keyword evidence="4 10" id="KW-0812">Transmembrane</keyword>
<feature type="transmembrane region" description="Helical" evidence="10">
    <location>
        <begin position="135"/>
        <end position="153"/>
    </location>
</feature>
<dbReference type="GO" id="GO:0005549">
    <property type="term" value="F:odorant binding"/>
    <property type="evidence" value="ECO:0007669"/>
    <property type="project" value="InterPro"/>
</dbReference>
<evidence type="ECO:0000256" key="1">
    <source>
        <dbReference type="ARBA" id="ARBA00004651"/>
    </source>
</evidence>
<evidence type="ECO:0000313" key="12">
    <source>
        <dbReference type="Proteomes" id="UP000291343"/>
    </source>
</evidence>
<keyword evidence="3 10" id="KW-0716">Sensory transduction</keyword>
<comment type="subcellular location">
    <subcellularLocation>
        <location evidence="1 10">Cell membrane</location>
        <topology evidence="1 10">Multi-pass membrane protein</topology>
    </subcellularLocation>
</comment>